<gene>
    <name evidence="1" type="ORF">QP372_06155</name>
</gene>
<name>A0AAW6XY78_GARVA</name>
<dbReference type="Proteomes" id="UP001237784">
    <property type="component" value="Unassembled WGS sequence"/>
</dbReference>
<organism evidence="1 2">
    <name type="scientific">Gardnerella vaginalis</name>
    <dbReference type="NCBI Taxonomy" id="2702"/>
    <lineage>
        <taxon>Bacteria</taxon>
        <taxon>Bacillati</taxon>
        <taxon>Actinomycetota</taxon>
        <taxon>Actinomycetes</taxon>
        <taxon>Bifidobacteriales</taxon>
        <taxon>Bifidobacteriaceae</taxon>
        <taxon>Gardnerella</taxon>
    </lineage>
</organism>
<dbReference type="RefSeq" id="WP_285085260.1">
    <property type="nucleotide sequence ID" value="NZ_JASOME010000009.1"/>
</dbReference>
<accession>A0AAW6XY78</accession>
<evidence type="ECO:0000313" key="1">
    <source>
        <dbReference type="EMBL" id="MDK7064092.1"/>
    </source>
</evidence>
<feature type="non-terminal residue" evidence="1">
    <location>
        <position position="1"/>
    </location>
</feature>
<evidence type="ECO:0000313" key="2">
    <source>
        <dbReference type="Proteomes" id="UP001237784"/>
    </source>
</evidence>
<dbReference type="AlphaFoldDB" id="A0AAW6XY78"/>
<proteinExistence type="predicted"/>
<protein>
    <submittedName>
        <fullName evidence="1">Uncharacterized protein</fullName>
    </submittedName>
</protein>
<reference evidence="1" key="1">
    <citation type="submission" date="2023-05" db="EMBL/GenBank/DDBJ databases">
        <title>Cataloging the Phylogenetic Diversity of Human Bladder Bacteria.</title>
        <authorList>
            <person name="Du J."/>
        </authorList>
    </citation>
    <scope>NUCLEOTIDE SEQUENCE</scope>
    <source>
        <strain evidence="1">UMB6789</strain>
    </source>
</reference>
<comment type="caution">
    <text evidence="1">The sequence shown here is derived from an EMBL/GenBank/DDBJ whole genome shotgun (WGS) entry which is preliminary data.</text>
</comment>
<dbReference type="EMBL" id="JASOME010000009">
    <property type="protein sequence ID" value="MDK7064092.1"/>
    <property type="molecule type" value="Genomic_DNA"/>
</dbReference>
<sequence>FGIGCRSYTVRPRITQPSYVLEQLRVSFITEILDFSCCFSESPSKMLRFASFAAKNLESPPHLVTIFHVGKHKH</sequence>